<feature type="region of interest" description="Disordered" evidence="1">
    <location>
        <begin position="1"/>
        <end position="31"/>
    </location>
</feature>
<protein>
    <submittedName>
        <fullName evidence="2">Uncharacterized protein</fullName>
    </submittedName>
</protein>
<reference evidence="2" key="1">
    <citation type="journal article" date="2021" name="Proc. Natl. Acad. Sci. U.S.A.">
        <title>A Catalog of Tens of Thousands of Viruses from Human Metagenomes Reveals Hidden Associations with Chronic Diseases.</title>
        <authorList>
            <person name="Tisza M.J."/>
            <person name="Buck C.B."/>
        </authorList>
    </citation>
    <scope>NUCLEOTIDE SEQUENCE</scope>
    <source>
        <strain evidence="2">Ct3o911</strain>
    </source>
</reference>
<organism evidence="2">
    <name type="scientific">Siphoviridae sp. ct3o911</name>
    <dbReference type="NCBI Taxonomy" id="2827560"/>
    <lineage>
        <taxon>Viruses</taxon>
        <taxon>Duplodnaviria</taxon>
        <taxon>Heunggongvirae</taxon>
        <taxon>Uroviricota</taxon>
        <taxon>Caudoviricetes</taxon>
    </lineage>
</organism>
<proteinExistence type="predicted"/>
<accession>A0A8S5LJW2</accession>
<evidence type="ECO:0000256" key="1">
    <source>
        <dbReference type="SAM" id="MobiDB-lite"/>
    </source>
</evidence>
<sequence length="31" mass="3362">MCHFPSPLSYKKNKKPPSPTAGLSGIKSVFN</sequence>
<name>A0A8S5LJW2_9CAUD</name>
<dbReference type="EMBL" id="BK015861">
    <property type="protein sequence ID" value="DAD70217.1"/>
    <property type="molecule type" value="Genomic_DNA"/>
</dbReference>
<evidence type="ECO:0000313" key="2">
    <source>
        <dbReference type="EMBL" id="DAD70217.1"/>
    </source>
</evidence>